<dbReference type="CDD" id="cd16913">
    <property type="entry name" value="YkuD_like"/>
    <property type="match status" value="1"/>
</dbReference>
<evidence type="ECO:0000256" key="1">
    <source>
        <dbReference type="ARBA" id="ARBA00004752"/>
    </source>
</evidence>
<keyword evidence="6 7" id="KW-0961">Cell wall biogenesis/degradation</keyword>
<dbReference type="SUPFAM" id="SSF141523">
    <property type="entry name" value="L,D-transpeptidase catalytic domain-like"/>
    <property type="match status" value="1"/>
</dbReference>
<name>A7HSM3_PARL1</name>
<dbReference type="InterPro" id="IPR038063">
    <property type="entry name" value="Transpep_catalytic_dom"/>
</dbReference>
<dbReference type="GO" id="GO:0004180">
    <property type="term" value="F:carboxypeptidase activity"/>
    <property type="evidence" value="ECO:0007669"/>
    <property type="project" value="UniProtKB-ARBA"/>
</dbReference>
<evidence type="ECO:0000256" key="7">
    <source>
        <dbReference type="PROSITE-ProRule" id="PRU01373"/>
    </source>
</evidence>
<dbReference type="HOGENOM" id="CLU_105370_0_0_5"/>
<dbReference type="GO" id="GO:0009252">
    <property type="term" value="P:peptidoglycan biosynthetic process"/>
    <property type="evidence" value="ECO:0007669"/>
    <property type="project" value="UniProtKB-UniPathway"/>
</dbReference>
<dbReference type="Pfam" id="PF03734">
    <property type="entry name" value="YkuD"/>
    <property type="match status" value="1"/>
</dbReference>
<dbReference type="UniPathway" id="UPA00219"/>
<protein>
    <recommendedName>
        <fullName evidence="8">L,D-TPase catalytic domain-containing protein</fullName>
    </recommendedName>
</protein>
<comment type="similarity">
    <text evidence="2">Belongs to the YkuD family.</text>
</comment>
<evidence type="ECO:0000259" key="8">
    <source>
        <dbReference type="PROSITE" id="PS52029"/>
    </source>
</evidence>
<evidence type="ECO:0000256" key="4">
    <source>
        <dbReference type="ARBA" id="ARBA00022960"/>
    </source>
</evidence>
<dbReference type="EMBL" id="CP000774">
    <property type="protein sequence ID" value="ABS62906.1"/>
    <property type="molecule type" value="Genomic_DNA"/>
</dbReference>
<dbReference type="Proteomes" id="UP000006377">
    <property type="component" value="Chromosome"/>
</dbReference>
<proteinExistence type="inferred from homology"/>
<keyword evidence="3" id="KW-0808">Transferase</keyword>
<evidence type="ECO:0000256" key="2">
    <source>
        <dbReference type="ARBA" id="ARBA00005992"/>
    </source>
</evidence>
<dbReference type="PANTHER" id="PTHR38589">
    <property type="entry name" value="BLR0621 PROTEIN"/>
    <property type="match status" value="1"/>
</dbReference>
<evidence type="ECO:0000256" key="5">
    <source>
        <dbReference type="ARBA" id="ARBA00022984"/>
    </source>
</evidence>
<feature type="active site" description="Nucleophile" evidence="7">
    <location>
        <position position="160"/>
    </location>
</feature>
<dbReference type="KEGG" id="pla:Plav_1286"/>
<evidence type="ECO:0000256" key="6">
    <source>
        <dbReference type="ARBA" id="ARBA00023316"/>
    </source>
</evidence>
<comment type="pathway">
    <text evidence="1 7">Cell wall biogenesis; peptidoglycan biosynthesis.</text>
</comment>
<sequence length="186" mass="19905">MISSADTSTGGPAIILVTAAADETAGILQFGAYRFPCALGRSGIVATKREGDGGTPTGCFPLRELRYRQDRLAPPATALPLMPICPDDGWCDASGDPAYNRPVRLPYPASAEAMWRTDRLYDLVVPLGYNDDPVIPEEGSAIFFHVANEKDGILQPTEGCVALRPDDMLAVLAHCGPGTSMRIELR</sequence>
<dbReference type="STRING" id="402881.Plav_1286"/>
<feature type="active site" description="Proton donor/acceptor" evidence="7">
    <location>
        <position position="145"/>
    </location>
</feature>
<keyword evidence="4 7" id="KW-0133">Cell shape</keyword>
<reference evidence="9 10" key="1">
    <citation type="journal article" date="2011" name="Stand. Genomic Sci.">
        <title>Complete genome sequence of Parvibaculum lavamentivorans type strain (DS-1(T)).</title>
        <authorList>
            <person name="Schleheck D."/>
            <person name="Weiss M."/>
            <person name="Pitluck S."/>
            <person name="Bruce D."/>
            <person name="Land M.L."/>
            <person name="Han S."/>
            <person name="Saunders E."/>
            <person name="Tapia R."/>
            <person name="Detter C."/>
            <person name="Brettin T."/>
            <person name="Han J."/>
            <person name="Woyke T."/>
            <person name="Goodwin L."/>
            <person name="Pennacchio L."/>
            <person name="Nolan M."/>
            <person name="Cook A.M."/>
            <person name="Kjelleberg S."/>
            <person name="Thomas T."/>
        </authorList>
    </citation>
    <scope>NUCLEOTIDE SEQUENCE [LARGE SCALE GENOMIC DNA]</scope>
    <source>
        <strain evidence="10">DS-1 / DSM 13023 / NCIMB 13966</strain>
    </source>
</reference>
<dbReference type="eggNOG" id="COG3786">
    <property type="taxonomic scope" value="Bacteria"/>
</dbReference>
<evidence type="ECO:0000313" key="10">
    <source>
        <dbReference type="Proteomes" id="UP000006377"/>
    </source>
</evidence>
<accession>A7HSM3</accession>
<keyword evidence="10" id="KW-1185">Reference proteome</keyword>
<dbReference type="PANTHER" id="PTHR38589:SF1">
    <property type="entry name" value="BLR0621 PROTEIN"/>
    <property type="match status" value="1"/>
</dbReference>
<evidence type="ECO:0000313" key="9">
    <source>
        <dbReference type="EMBL" id="ABS62906.1"/>
    </source>
</evidence>
<dbReference type="PROSITE" id="PS52029">
    <property type="entry name" value="LD_TPASE"/>
    <property type="match status" value="1"/>
</dbReference>
<dbReference type="InterPro" id="IPR005490">
    <property type="entry name" value="LD_TPept_cat_dom"/>
</dbReference>
<dbReference type="OrthoDB" id="9804204at2"/>
<organism evidence="9 10">
    <name type="scientific">Parvibaculum lavamentivorans (strain DS-1 / DSM 13023 / NCIMB 13966)</name>
    <dbReference type="NCBI Taxonomy" id="402881"/>
    <lineage>
        <taxon>Bacteria</taxon>
        <taxon>Pseudomonadati</taxon>
        <taxon>Pseudomonadota</taxon>
        <taxon>Alphaproteobacteria</taxon>
        <taxon>Hyphomicrobiales</taxon>
        <taxon>Parvibaculaceae</taxon>
        <taxon>Parvibaculum</taxon>
    </lineage>
</organism>
<dbReference type="GO" id="GO:0016740">
    <property type="term" value="F:transferase activity"/>
    <property type="evidence" value="ECO:0007669"/>
    <property type="project" value="UniProtKB-KW"/>
</dbReference>
<dbReference type="GO" id="GO:0071555">
    <property type="term" value="P:cell wall organization"/>
    <property type="evidence" value="ECO:0007669"/>
    <property type="project" value="UniProtKB-UniRule"/>
</dbReference>
<dbReference type="GO" id="GO:0008360">
    <property type="term" value="P:regulation of cell shape"/>
    <property type="evidence" value="ECO:0007669"/>
    <property type="project" value="UniProtKB-UniRule"/>
</dbReference>
<dbReference type="AlphaFoldDB" id="A7HSM3"/>
<evidence type="ECO:0000256" key="3">
    <source>
        <dbReference type="ARBA" id="ARBA00022679"/>
    </source>
</evidence>
<dbReference type="RefSeq" id="WP_012110180.1">
    <property type="nucleotide sequence ID" value="NC_009719.1"/>
</dbReference>
<gene>
    <name evidence="9" type="ordered locus">Plav_1286</name>
</gene>
<keyword evidence="5 7" id="KW-0573">Peptidoglycan synthesis</keyword>
<feature type="domain" description="L,D-TPase catalytic" evidence="8">
    <location>
        <begin position="14"/>
        <end position="184"/>
    </location>
</feature>